<accession>A0A1I0K362</accession>
<proteinExistence type="predicted"/>
<organism evidence="1 2">
    <name type="scientific">Draconibacterium orientale</name>
    <dbReference type="NCBI Taxonomy" id="1168034"/>
    <lineage>
        <taxon>Bacteria</taxon>
        <taxon>Pseudomonadati</taxon>
        <taxon>Bacteroidota</taxon>
        <taxon>Bacteroidia</taxon>
        <taxon>Marinilabiliales</taxon>
        <taxon>Prolixibacteraceae</taxon>
        <taxon>Draconibacterium</taxon>
    </lineage>
</organism>
<name>A0A1I0K362_9BACT</name>
<dbReference type="Proteomes" id="UP000181981">
    <property type="component" value="Unassembled WGS sequence"/>
</dbReference>
<gene>
    <name evidence="1" type="ORF">SAMN05444285_1872</name>
</gene>
<dbReference type="EMBL" id="FOHT01000087">
    <property type="protein sequence ID" value="SEU17491.1"/>
    <property type="molecule type" value="Genomic_DNA"/>
</dbReference>
<protein>
    <submittedName>
        <fullName evidence="1">Uncharacterized protein</fullName>
    </submittedName>
</protein>
<feature type="non-terminal residue" evidence="1">
    <location>
        <position position="54"/>
    </location>
</feature>
<evidence type="ECO:0000313" key="1">
    <source>
        <dbReference type="EMBL" id="SEU17491.1"/>
    </source>
</evidence>
<sequence>MKQAIRCLIINIGRKNRSTKTLNQELKVLIKPESIALSKEPVQNISLRNQVAGT</sequence>
<reference evidence="1 2" key="1">
    <citation type="submission" date="2016-10" db="EMBL/GenBank/DDBJ databases">
        <authorList>
            <person name="de Groot N.N."/>
        </authorList>
    </citation>
    <scope>NUCLEOTIDE SEQUENCE [LARGE SCALE GENOMIC DNA]</scope>
    <source>
        <strain evidence="1 2">DSM 25947</strain>
    </source>
</reference>
<evidence type="ECO:0000313" key="2">
    <source>
        <dbReference type="Proteomes" id="UP000181981"/>
    </source>
</evidence>
<dbReference type="AlphaFoldDB" id="A0A1I0K362"/>